<protein>
    <recommendedName>
        <fullName evidence="2">histidine kinase</fullName>
        <ecNumber evidence="2">2.7.13.3</ecNumber>
    </recommendedName>
</protein>
<keyword evidence="5" id="KW-0547">Nucleotide-binding</keyword>
<keyword evidence="7" id="KW-0067">ATP-binding</keyword>
<dbReference type="Pfam" id="PF02518">
    <property type="entry name" value="HATPase_c"/>
    <property type="match status" value="1"/>
</dbReference>
<keyword evidence="6 11" id="KW-0418">Kinase</keyword>
<name>A0ABN1ZPH3_9ACTN</name>
<evidence type="ECO:0000256" key="5">
    <source>
        <dbReference type="ARBA" id="ARBA00022741"/>
    </source>
</evidence>
<keyword evidence="12" id="KW-1185">Reference proteome</keyword>
<feature type="transmembrane region" description="Helical" evidence="9">
    <location>
        <begin position="12"/>
        <end position="33"/>
    </location>
</feature>
<dbReference type="PANTHER" id="PTHR24421:SF10">
    <property type="entry name" value="NITRATE_NITRITE SENSOR PROTEIN NARQ"/>
    <property type="match status" value="1"/>
</dbReference>
<comment type="caution">
    <text evidence="11">The sequence shown here is derived from an EMBL/GenBank/DDBJ whole genome shotgun (WGS) entry which is preliminary data.</text>
</comment>
<dbReference type="Gene3D" id="1.20.5.1930">
    <property type="match status" value="1"/>
</dbReference>
<dbReference type="InterPro" id="IPR050482">
    <property type="entry name" value="Sensor_HK_TwoCompSys"/>
</dbReference>
<dbReference type="SMART" id="SM00387">
    <property type="entry name" value="HATPase_c"/>
    <property type="match status" value="1"/>
</dbReference>
<dbReference type="SUPFAM" id="SSF55874">
    <property type="entry name" value="ATPase domain of HSP90 chaperone/DNA topoisomerase II/histidine kinase"/>
    <property type="match status" value="1"/>
</dbReference>
<feature type="domain" description="Histidine kinase/HSP90-like ATPase" evidence="10">
    <location>
        <begin position="326"/>
        <end position="417"/>
    </location>
</feature>
<keyword evidence="9" id="KW-1133">Transmembrane helix</keyword>
<dbReference type="Proteomes" id="UP001501470">
    <property type="component" value="Unassembled WGS sequence"/>
</dbReference>
<keyword evidence="9" id="KW-0472">Membrane</keyword>
<keyword evidence="8" id="KW-0902">Two-component regulatory system</keyword>
<dbReference type="GO" id="GO:0016301">
    <property type="term" value="F:kinase activity"/>
    <property type="evidence" value="ECO:0007669"/>
    <property type="project" value="UniProtKB-KW"/>
</dbReference>
<dbReference type="PANTHER" id="PTHR24421">
    <property type="entry name" value="NITRATE/NITRITE SENSOR PROTEIN NARX-RELATED"/>
    <property type="match status" value="1"/>
</dbReference>
<dbReference type="InterPro" id="IPR036890">
    <property type="entry name" value="HATPase_C_sf"/>
</dbReference>
<evidence type="ECO:0000256" key="6">
    <source>
        <dbReference type="ARBA" id="ARBA00022777"/>
    </source>
</evidence>
<evidence type="ECO:0000256" key="4">
    <source>
        <dbReference type="ARBA" id="ARBA00022679"/>
    </source>
</evidence>
<feature type="transmembrane region" description="Helical" evidence="9">
    <location>
        <begin position="39"/>
        <end position="55"/>
    </location>
</feature>
<accession>A0ABN1ZPH3</accession>
<dbReference type="CDD" id="cd16917">
    <property type="entry name" value="HATPase_UhpB-NarQ-NarX-like"/>
    <property type="match status" value="1"/>
</dbReference>
<evidence type="ECO:0000256" key="3">
    <source>
        <dbReference type="ARBA" id="ARBA00022553"/>
    </source>
</evidence>
<dbReference type="Pfam" id="PF13796">
    <property type="entry name" value="Sensor"/>
    <property type="match status" value="1"/>
</dbReference>
<sequence length="445" mass="46783">MLVTGRELREAGYLLLGAVFGVFWAALVGSLYLSGIVTRFAPVTVVLLLAAHLLLRPIGRFERLLARVLLGQDVAAPAPIGFRRAVYPRHPRWRRLADPLRWTASAVRDPHSWRVLAWTLVRAVSGPLGAAVVLLYAASPLLVLWPLVALADRMSDRIEVGAAGTAWSLLGPVAFVAAVPVLRGSLRALAGWHRRLAVWALGPGRKEVEAAVLARAVRAEEQVRIDQELHDSIGHLLSMIVVQAGAGAHVFDRDPAFARAALATIEERGRAALGELDRIIAGIRGHGPDALAPLPGAGDLTALLDGAAGAGLRVRSRIRLGPLPPVVGRGVYRVLQEALTNAAKHAPGGDVDVDLAADERIVALSVVNPLRESSPVAGTGLGLASIRDRVALLGGHATAGRTTEGGFAVRAVVPLGAALPDGAAACRLTAGCDCLGCALHRTVWR</sequence>
<reference evidence="11 12" key="1">
    <citation type="journal article" date="2019" name="Int. J. Syst. Evol. Microbiol.">
        <title>The Global Catalogue of Microorganisms (GCM) 10K type strain sequencing project: providing services to taxonomists for standard genome sequencing and annotation.</title>
        <authorList>
            <consortium name="The Broad Institute Genomics Platform"/>
            <consortium name="The Broad Institute Genome Sequencing Center for Infectious Disease"/>
            <person name="Wu L."/>
            <person name="Ma J."/>
        </authorList>
    </citation>
    <scope>NUCLEOTIDE SEQUENCE [LARGE SCALE GENOMIC DNA]</scope>
    <source>
        <strain evidence="11 12">JCM 15933</strain>
    </source>
</reference>
<keyword evidence="9" id="KW-0812">Transmembrane</keyword>
<gene>
    <name evidence="11" type="ORF">GCM10009827_012210</name>
</gene>
<dbReference type="InterPro" id="IPR025828">
    <property type="entry name" value="Put_sensor_dom"/>
</dbReference>
<evidence type="ECO:0000256" key="2">
    <source>
        <dbReference type="ARBA" id="ARBA00012438"/>
    </source>
</evidence>
<evidence type="ECO:0000256" key="1">
    <source>
        <dbReference type="ARBA" id="ARBA00000085"/>
    </source>
</evidence>
<evidence type="ECO:0000313" key="12">
    <source>
        <dbReference type="Proteomes" id="UP001501470"/>
    </source>
</evidence>
<evidence type="ECO:0000256" key="7">
    <source>
        <dbReference type="ARBA" id="ARBA00022840"/>
    </source>
</evidence>
<comment type="catalytic activity">
    <reaction evidence="1">
        <text>ATP + protein L-histidine = ADP + protein N-phospho-L-histidine.</text>
        <dbReference type="EC" id="2.7.13.3"/>
    </reaction>
</comment>
<dbReference type="InterPro" id="IPR011712">
    <property type="entry name" value="Sig_transdc_His_kin_sub3_dim/P"/>
</dbReference>
<dbReference type="Gene3D" id="3.30.565.10">
    <property type="entry name" value="Histidine kinase-like ATPase, C-terminal domain"/>
    <property type="match status" value="1"/>
</dbReference>
<evidence type="ECO:0000256" key="9">
    <source>
        <dbReference type="SAM" id="Phobius"/>
    </source>
</evidence>
<evidence type="ECO:0000313" key="11">
    <source>
        <dbReference type="EMBL" id="GAA1501788.1"/>
    </source>
</evidence>
<evidence type="ECO:0000259" key="10">
    <source>
        <dbReference type="SMART" id="SM00387"/>
    </source>
</evidence>
<keyword evidence="3" id="KW-0597">Phosphoprotein</keyword>
<keyword evidence="4" id="KW-0808">Transferase</keyword>
<dbReference type="EMBL" id="BAAAQD010000001">
    <property type="protein sequence ID" value="GAA1501788.1"/>
    <property type="molecule type" value="Genomic_DNA"/>
</dbReference>
<organism evidence="11 12">
    <name type="scientific">Dactylosporangium maewongense</name>
    <dbReference type="NCBI Taxonomy" id="634393"/>
    <lineage>
        <taxon>Bacteria</taxon>
        <taxon>Bacillati</taxon>
        <taxon>Actinomycetota</taxon>
        <taxon>Actinomycetes</taxon>
        <taxon>Micromonosporales</taxon>
        <taxon>Micromonosporaceae</taxon>
        <taxon>Dactylosporangium</taxon>
    </lineage>
</organism>
<dbReference type="Pfam" id="PF07730">
    <property type="entry name" value="HisKA_3"/>
    <property type="match status" value="1"/>
</dbReference>
<feature type="transmembrane region" description="Helical" evidence="9">
    <location>
        <begin position="128"/>
        <end position="148"/>
    </location>
</feature>
<proteinExistence type="predicted"/>
<dbReference type="EC" id="2.7.13.3" evidence="2"/>
<dbReference type="InterPro" id="IPR003594">
    <property type="entry name" value="HATPase_dom"/>
</dbReference>
<feature type="transmembrane region" description="Helical" evidence="9">
    <location>
        <begin position="160"/>
        <end position="182"/>
    </location>
</feature>
<evidence type="ECO:0000256" key="8">
    <source>
        <dbReference type="ARBA" id="ARBA00023012"/>
    </source>
</evidence>